<gene>
    <name evidence="2" type="ORF">HNR36_001674</name>
</gene>
<accession>A0A840PVJ7</accession>
<evidence type="ECO:0000313" key="3">
    <source>
        <dbReference type="Proteomes" id="UP000557217"/>
    </source>
</evidence>
<keyword evidence="3" id="KW-1185">Reference proteome</keyword>
<dbReference type="PANTHER" id="PTHR32063:SF0">
    <property type="entry name" value="SWARMING MOTILITY PROTEIN SWRC"/>
    <property type="match status" value="1"/>
</dbReference>
<dbReference type="Proteomes" id="UP000557217">
    <property type="component" value="Unassembled WGS sequence"/>
</dbReference>
<dbReference type="Gene3D" id="3.30.70.1430">
    <property type="entry name" value="Multidrug efflux transporter AcrB pore domain"/>
    <property type="match status" value="2"/>
</dbReference>
<proteinExistence type="predicted"/>
<feature type="transmembrane region" description="Helical" evidence="1">
    <location>
        <begin position="530"/>
        <end position="555"/>
    </location>
</feature>
<dbReference type="PRINTS" id="PR00702">
    <property type="entry name" value="ACRIFLAVINRP"/>
</dbReference>
<dbReference type="Gene3D" id="1.20.1640.10">
    <property type="entry name" value="Multidrug efflux transporter AcrB transmembrane domain"/>
    <property type="match status" value="2"/>
</dbReference>
<feature type="transmembrane region" description="Helical" evidence="1">
    <location>
        <begin position="855"/>
        <end position="874"/>
    </location>
</feature>
<reference evidence="2 3" key="1">
    <citation type="submission" date="2020-08" db="EMBL/GenBank/DDBJ databases">
        <title>Genomic Encyclopedia of Type Strains, Phase IV (KMG-IV): sequencing the most valuable type-strain genomes for metagenomic binning, comparative biology and taxonomic classification.</title>
        <authorList>
            <person name="Goeker M."/>
        </authorList>
    </citation>
    <scope>NUCLEOTIDE SEQUENCE [LARGE SCALE GENOMIC DNA]</scope>
    <source>
        <strain evidence="2 3">DSM 10633</strain>
    </source>
</reference>
<feature type="transmembrane region" description="Helical" evidence="1">
    <location>
        <begin position="467"/>
        <end position="490"/>
    </location>
</feature>
<evidence type="ECO:0000313" key="2">
    <source>
        <dbReference type="EMBL" id="MBB5149284.1"/>
    </source>
</evidence>
<dbReference type="SUPFAM" id="SSF82693">
    <property type="entry name" value="Multidrug efflux transporter AcrB pore domain, PN1, PN2, PC1 and PC2 subdomains"/>
    <property type="match status" value="2"/>
</dbReference>
<dbReference type="Gene3D" id="3.30.70.1440">
    <property type="entry name" value="Multidrug efflux transporter AcrB pore domain"/>
    <property type="match status" value="1"/>
</dbReference>
<feature type="transmembrane region" description="Helical" evidence="1">
    <location>
        <begin position="335"/>
        <end position="354"/>
    </location>
</feature>
<dbReference type="InterPro" id="IPR001036">
    <property type="entry name" value="Acrflvin-R"/>
</dbReference>
<dbReference type="Gene3D" id="3.30.70.1320">
    <property type="entry name" value="Multidrug efflux transporter AcrB pore domain like"/>
    <property type="match status" value="1"/>
</dbReference>
<dbReference type="PANTHER" id="PTHR32063">
    <property type="match status" value="1"/>
</dbReference>
<dbReference type="EMBL" id="JACHGZ010000018">
    <property type="protein sequence ID" value="MBB5149284.1"/>
    <property type="molecule type" value="Genomic_DNA"/>
</dbReference>
<organism evidence="2 3">
    <name type="scientific">Ureibacillus thermosphaericus</name>
    <dbReference type="NCBI Taxonomy" id="51173"/>
    <lineage>
        <taxon>Bacteria</taxon>
        <taxon>Bacillati</taxon>
        <taxon>Bacillota</taxon>
        <taxon>Bacilli</taxon>
        <taxon>Bacillales</taxon>
        <taxon>Caryophanaceae</taxon>
        <taxon>Ureibacillus</taxon>
    </lineage>
</organism>
<dbReference type="InterPro" id="IPR027463">
    <property type="entry name" value="AcrB_DN_DC_subdom"/>
</dbReference>
<feature type="transmembrane region" description="Helical" evidence="1">
    <location>
        <begin position="439"/>
        <end position="461"/>
    </location>
</feature>
<protein>
    <submittedName>
        <fullName evidence="2">HAE1 family hydrophobic/amphiphilic exporter-1</fullName>
    </submittedName>
</protein>
<dbReference type="SUPFAM" id="SSF82866">
    <property type="entry name" value="Multidrug efflux transporter AcrB transmembrane domain"/>
    <property type="match status" value="2"/>
</dbReference>
<dbReference type="GO" id="GO:0005886">
    <property type="term" value="C:plasma membrane"/>
    <property type="evidence" value="ECO:0007669"/>
    <property type="project" value="TreeGrafter"/>
</dbReference>
<keyword evidence="1" id="KW-0812">Transmembrane</keyword>
<dbReference type="GO" id="GO:0042910">
    <property type="term" value="F:xenobiotic transmembrane transporter activity"/>
    <property type="evidence" value="ECO:0007669"/>
    <property type="project" value="TreeGrafter"/>
</dbReference>
<comment type="caution">
    <text evidence="2">The sequence shown here is derived from an EMBL/GenBank/DDBJ whole genome shotgun (WGS) entry which is preliminary data.</text>
</comment>
<feature type="transmembrane region" description="Helical" evidence="1">
    <location>
        <begin position="984"/>
        <end position="1007"/>
    </location>
</feature>
<sequence>MNGILRFVLRNKLAVWLLTFIFLGTGIYSTSKMNMETIPDISIPVITVTTVYPGATPKQVMEEISEPLEKVVANLEGVLNVYSNSYANLSNVQIEFEYGIDLVNAEREIKSAIEQIKLPDHAEEPNITRVTINAFPILAFSISSETEDIAELTTTVEEIVAPKFEGIDGVASVSISGQHVNEIELHFNEEKMASLGITEENVKQMIQSSNVRVPLGLFPFQDEEQSIVIDGKVTTIEGLKNIVIPITPSQIYPYPFVTLGEIATIHFVGKVESVSRTNGREAITLQIVKAQDANTLEVVKEAKALANELTSSVQGLIIDVTLDQGAPIEQSVRTMLNKAFIGAVVAIVVILFFLRDIKSTLISVISIPLSLLIAFMILYSLDITLNMMTLGAMTIAIGRVIDDSIVVVENIYRRLHLRNEPLYGRALISSATIEMFKPILSSTLVTIAVFLPLVFVGGMIGELFLPFALTITFALLASLLVAITVVPAFSHSLFKKKLYKENRVTGHRSTKSMLAKYYRKFLNWTLNHKLITSFVAFLLLVGSLCLIPILGFSFLPTEEQKMLYITYTPEPGETEDTILQNVSEVEQEMMAREDVEVVQLSIGSSDNMMMGMGSNNGALMFLIFNEETENFDEVTKEIENYLANLDHSGKWKNQNFNMSVSNNELSYTVYGNDQVDLEEAVMQIEDIMQDSKYVKDVSTSLAERFDEYTLKVNQQTLLQYHLSAAQIAYLLNPHMPEQVLTTIEKDGEDVNVIIRKDKIIPQNFEALLQTPLSTPTGSVVTIGDIVEVKKGTVANTVSRSKGKFYATVSGTITSKDITKASTEVEERLEKLKLPKGVEIEAAGVTKDMEEAFVKLGLACLAAVAIVYFILVVTFSEGLAPFAILFSLPFTVIGALGLLWIFDETISVSVMMGLLMLIGIVVTNAIVLVDRIVHMEYDGMKMREAILEAGSTRLRPILMTAIATMGALIPLIFEEEGSGLISKGLAITVIGGLFSSTVLTLFIVPIVYESLSRLFGKNRRAIRLD</sequence>
<dbReference type="RefSeq" id="WP_016837571.1">
    <property type="nucleotide sequence ID" value="NZ_JAAXPW010000020.1"/>
</dbReference>
<dbReference type="AlphaFoldDB" id="A0A840PVJ7"/>
<dbReference type="Gene3D" id="3.30.2090.10">
    <property type="entry name" value="Multidrug efflux transporter AcrB TolC docking domain, DN and DC subdomains"/>
    <property type="match status" value="2"/>
</dbReference>
<dbReference type="Pfam" id="PF00873">
    <property type="entry name" value="ACR_tran"/>
    <property type="match status" value="1"/>
</dbReference>
<name>A0A840PVJ7_URETH</name>
<keyword evidence="1" id="KW-0472">Membrane</keyword>
<feature type="transmembrane region" description="Helical" evidence="1">
    <location>
        <begin position="361"/>
        <end position="381"/>
    </location>
</feature>
<feature type="transmembrane region" description="Helical" evidence="1">
    <location>
        <begin position="907"/>
        <end position="932"/>
    </location>
</feature>
<keyword evidence="1" id="KW-1133">Transmembrane helix</keyword>
<dbReference type="SUPFAM" id="SSF82714">
    <property type="entry name" value="Multidrug efflux transporter AcrB TolC docking domain, DN and DC subdomains"/>
    <property type="match status" value="2"/>
</dbReference>
<evidence type="ECO:0000256" key="1">
    <source>
        <dbReference type="SAM" id="Phobius"/>
    </source>
</evidence>
<feature type="transmembrane region" description="Helical" evidence="1">
    <location>
        <begin position="881"/>
        <end position="901"/>
    </location>
</feature>